<dbReference type="InterPro" id="IPR006145">
    <property type="entry name" value="PsdUridine_synth_RsuA/RluA"/>
</dbReference>
<dbReference type="CDD" id="cd02869">
    <property type="entry name" value="PseudoU_synth_RluA_like"/>
    <property type="match status" value="1"/>
</dbReference>
<dbReference type="PANTHER" id="PTHR21600:SF87">
    <property type="entry name" value="RNA PSEUDOURIDYLATE SYNTHASE DOMAIN-CONTAINING PROTEIN 1"/>
    <property type="match status" value="1"/>
</dbReference>
<dbReference type="Proteomes" id="UP000808372">
    <property type="component" value="Unplaced"/>
</dbReference>
<dbReference type="GO" id="GO:0009982">
    <property type="term" value="F:pseudouridine synthase activity"/>
    <property type="evidence" value="ECO:0007669"/>
    <property type="project" value="InterPro"/>
</dbReference>
<dbReference type="SUPFAM" id="SSF55120">
    <property type="entry name" value="Pseudouridine synthase"/>
    <property type="match status" value="1"/>
</dbReference>
<accession>A0A8U0QAF0</accession>
<evidence type="ECO:0000313" key="4">
    <source>
        <dbReference type="Proteomes" id="UP000808372"/>
    </source>
</evidence>
<dbReference type="RefSeq" id="XP_038839652.1">
    <property type="nucleotide sequence ID" value="XM_038983724.1"/>
</dbReference>
<evidence type="ECO:0000256" key="1">
    <source>
        <dbReference type="ARBA" id="ARBA00010876"/>
    </source>
</evidence>
<dbReference type="GO" id="GO:0003723">
    <property type="term" value="F:RNA binding"/>
    <property type="evidence" value="ECO:0007669"/>
    <property type="project" value="InterPro"/>
</dbReference>
<reference evidence="5" key="1">
    <citation type="submission" date="2025-08" db="UniProtKB">
        <authorList>
            <consortium name="RefSeq"/>
        </authorList>
    </citation>
    <scope>IDENTIFICATION</scope>
    <source>
        <tissue evidence="5">White muscle</tissue>
    </source>
</reference>
<dbReference type="GO" id="GO:0000455">
    <property type="term" value="P:enzyme-directed rRNA pseudouridine synthesis"/>
    <property type="evidence" value="ECO:0007669"/>
    <property type="project" value="TreeGrafter"/>
</dbReference>
<dbReference type="Pfam" id="PF00849">
    <property type="entry name" value="PseudoU_synth_2"/>
    <property type="match status" value="1"/>
</dbReference>
<evidence type="ECO:0000259" key="3">
    <source>
        <dbReference type="Pfam" id="PF00849"/>
    </source>
</evidence>
<feature type="compositionally biased region" description="Polar residues" evidence="2">
    <location>
        <begin position="473"/>
        <end position="484"/>
    </location>
</feature>
<feature type="region of interest" description="Disordered" evidence="2">
    <location>
        <begin position="1"/>
        <end position="158"/>
    </location>
</feature>
<evidence type="ECO:0000313" key="5">
    <source>
        <dbReference type="RefSeq" id="XP_038839652.1"/>
    </source>
</evidence>
<dbReference type="AlphaFoldDB" id="A0A8U0QAF0"/>
<dbReference type="GeneID" id="120037760"/>
<dbReference type="InterPro" id="IPR050188">
    <property type="entry name" value="RluA_PseudoU_synthase"/>
</dbReference>
<organism evidence="4 5">
    <name type="scientific">Salvelinus namaycush</name>
    <name type="common">Lake trout</name>
    <name type="synonym">Salmo namaycush</name>
    <dbReference type="NCBI Taxonomy" id="8040"/>
    <lineage>
        <taxon>Eukaryota</taxon>
        <taxon>Metazoa</taxon>
        <taxon>Chordata</taxon>
        <taxon>Craniata</taxon>
        <taxon>Vertebrata</taxon>
        <taxon>Euteleostomi</taxon>
        <taxon>Actinopterygii</taxon>
        <taxon>Neopterygii</taxon>
        <taxon>Teleostei</taxon>
        <taxon>Protacanthopterygii</taxon>
        <taxon>Salmoniformes</taxon>
        <taxon>Salmonidae</taxon>
        <taxon>Salmoninae</taxon>
        <taxon>Salvelinus</taxon>
    </lineage>
</organism>
<dbReference type="KEGG" id="snh:120037760"/>
<comment type="similarity">
    <text evidence="1">Belongs to the pseudouridine synthase RluA family.</text>
</comment>
<keyword evidence="4" id="KW-1185">Reference proteome</keyword>
<feature type="region of interest" description="Disordered" evidence="2">
    <location>
        <begin position="435"/>
        <end position="484"/>
    </location>
</feature>
<feature type="domain" description="Pseudouridine synthase RsuA/RluA-like" evidence="3">
    <location>
        <begin position="196"/>
        <end position="360"/>
    </location>
</feature>
<proteinExistence type="inferred from homology"/>
<sequence length="484" mass="53560">MEPGSMEPGSMGPGSMEPGSMEPGSMKPGSMEPGSMEPGSMEPGSMEPGSMEPGSMEPGSMEPGSMEPGSMEPGSMEPGSMEPGSMEPGSMEPGSMEPGSMERTTSMEPGSMEPGSMEPGSMEPGSMEPGSMEPGSVEPTSEQPDSGMEPGSVEPTSMEPLETTRVVESASGVEPARGVEPASVDSLKVLYQSCDYIIVDKHWDIRIDSKMWYEKHTVQKQLGLRFPELADPGTYYGFRFCHQLDYSTSGVLCVALNKAAAGRVYHCFKDRRATKVYLALVRSWVEEEEMTVDFSIGQNTTEGRTHMMCIQGTDGCEKPKPCRTQLTVLEYGAYDGDPVTKVLLQPLTGRTHQLRVHCEAVGHPIVGDYTYSLGEDSAPYRMMLHAHLLHLPLEPLPLQAVAPDPFTTPTDPRWRPQHCLRTVEGAVETLLERRAAEERTEQEEKKRQQEERRKQQEERRRRGREESAEQRRTCQQWLSEWTDV</sequence>
<dbReference type="PANTHER" id="PTHR21600">
    <property type="entry name" value="MITOCHONDRIAL RNA PSEUDOURIDINE SYNTHASE"/>
    <property type="match status" value="1"/>
</dbReference>
<name>A0A8U0QAF0_SALNM</name>
<feature type="compositionally biased region" description="Basic and acidic residues" evidence="2">
    <location>
        <begin position="435"/>
        <end position="472"/>
    </location>
</feature>
<dbReference type="InterPro" id="IPR020103">
    <property type="entry name" value="PsdUridine_synth_cat_dom_sf"/>
</dbReference>
<gene>
    <name evidence="5" type="primary">LOC120037760</name>
</gene>
<evidence type="ECO:0000256" key="2">
    <source>
        <dbReference type="SAM" id="MobiDB-lite"/>
    </source>
</evidence>
<dbReference type="Gene3D" id="3.30.2350.10">
    <property type="entry name" value="Pseudouridine synthase"/>
    <property type="match status" value="1"/>
</dbReference>
<dbReference type="OrthoDB" id="418349at2759"/>
<feature type="compositionally biased region" description="Low complexity" evidence="2">
    <location>
        <begin position="1"/>
        <end position="26"/>
    </location>
</feature>
<protein>
    <submittedName>
        <fullName evidence="5">RNA pseudouridylate synthase domain-containing protein 1-like</fullName>
    </submittedName>
</protein>